<dbReference type="OrthoDB" id="311172at2759"/>
<name>M2Z5G4_PSEFD</name>
<dbReference type="EMBL" id="KB446557">
    <property type="protein sequence ID" value="EME85060.1"/>
    <property type="molecule type" value="Genomic_DNA"/>
</dbReference>
<organism evidence="1 2">
    <name type="scientific">Pseudocercospora fijiensis (strain CIRAD86)</name>
    <name type="common">Black leaf streak disease fungus</name>
    <name type="synonym">Mycosphaerella fijiensis</name>
    <dbReference type="NCBI Taxonomy" id="383855"/>
    <lineage>
        <taxon>Eukaryota</taxon>
        <taxon>Fungi</taxon>
        <taxon>Dikarya</taxon>
        <taxon>Ascomycota</taxon>
        <taxon>Pezizomycotina</taxon>
        <taxon>Dothideomycetes</taxon>
        <taxon>Dothideomycetidae</taxon>
        <taxon>Mycosphaerellales</taxon>
        <taxon>Mycosphaerellaceae</taxon>
        <taxon>Pseudocercospora</taxon>
    </lineage>
</organism>
<evidence type="ECO:0000313" key="2">
    <source>
        <dbReference type="Proteomes" id="UP000016932"/>
    </source>
</evidence>
<dbReference type="AlphaFoldDB" id="M2Z5G4"/>
<reference evidence="1 2" key="1">
    <citation type="journal article" date="2012" name="PLoS Pathog.">
        <title>Diverse lifestyles and strategies of plant pathogenesis encoded in the genomes of eighteen Dothideomycetes fungi.</title>
        <authorList>
            <person name="Ohm R.A."/>
            <person name="Feau N."/>
            <person name="Henrissat B."/>
            <person name="Schoch C.L."/>
            <person name="Horwitz B.A."/>
            <person name="Barry K.W."/>
            <person name="Condon B.J."/>
            <person name="Copeland A.C."/>
            <person name="Dhillon B."/>
            <person name="Glaser F."/>
            <person name="Hesse C.N."/>
            <person name="Kosti I."/>
            <person name="LaButti K."/>
            <person name="Lindquist E.A."/>
            <person name="Lucas S."/>
            <person name="Salamov A.A."/>
            <person name="Bradshaw R.E."/>
            <person name="Ciuffetti L."/>
            <person name="Hamelin R.C."/>
            <person name="Kema G.H.J."/>
            <person name="Lawrence C."/>
            <person name="Scott J.A."/>
            <person name="Spatafora J.W."/>
            <person name="Turgeon B.G."/>
            <person name="de Wit P.J.G.M."/>
            <person name="Zhong S."/>
            <person name="Goodwin S.B."/>
            <person name="Grigoriev I.V."/>
        </authorList>
    </citation>
    <scope>NUCLEOTIDE SEQUENCE [LARGE SCALE GENOMIC DNA]</scope>
    <source>
        <strain evidence="1 2">CIRAD86</strain>
    </source>
</reference>
<sequence length="81" mass="9440">MMIDITFFTCDDDGENLKKKMHEVKWNSEIKNERGMLRHNKMITIPPKSLIYQYSGFFVLSHSLYTNTNSLLLYYGGSGNL</sequence>
<dbReference type="HOGENOM" id="CLU_2574886_0_0_1"/>
<dbReference type="VEuPathDB" id="FungiDB:MYCFIDRAFT_173926"/>
<keyword evidence="2" id="KW-1185">Reference proteome</keyword>
<dbReference type="KEGG" id="pfj:MYCFIDRAFT_173926"/>
<dbReference type="RefSeq" id="XP_007925553.1">
    <property type="nucleotide sequence ID" value="XM_007927362.1"/>
</dbReference>
<gene>
    <name evidence="1" type="ORF">MYCFIDRAFT_173926</name>
</gene>
<dbReference type="Proteomes" id="UP000016932">
    <property type="component" value="Unassembled WGS sequence"/>
</dbReference>
<dbReference type="GeneID" id="19333094"/>
<accession>M2Z5G4</accession>
<protein>
    <submittedName>
        <fullName evidence="1">Uncharacterized protein</fullName>
    </submittedName>
</protein>
<evidence type="ECO:0000313" key="1">
    <source>
        <dbReference type="EMBL" id="EME85060.1"/>
    </source>
</evidence>
<proteinExistence type="predicted"/>